<dbReference type="Pfam" id="PF24963">
    <property type="entry name" value="DUF7768"/>
    <property type="match status" value="1"/>
</dbReference>
<sequence length="110" mass="12703">MHISKYVIEQHGVPLNPFMIFDCFLLDSVNRDLVREGNNNLVKRADEIWVFGPVSNGVLAEIKIGASLKKLIRYFKIEKSNKITPISVQEVEMEDEVRSLNRNYPWINLG</sequence>
<reference evidence="2 3" key="1">
    <citation type="submission" date="2017-09" db="EMBL/GenBank/DDBJ databases">
        <title>Depth-based differentiation of microbial function through sediment-hosted aquifers and enrichment of novel symbionts in the deep terrestrial subsurface.</title>
        <authorList>
            <person name="Probst A.J."/>
            <person name="Ladd B."/>
            <person name="Jarett J.K."/>
            <person name="Geller-Mcgrath D.E."/>
            <person name="Sieber C.M."/>
            <person name="Emerson J.B."/>
            <person name="Anantharaman K."/>
            <person name="Thomas B.C."/>
            <person name="Malmstrom R."/>
            <person name="Stieglmeier M."/>
            <person name="Klingl A."/>
            <person name="Woyke T."/>
            <person name="Ryan C.M."/>
            <person name="Banfield J.F."/>
        </authorList>
    </citation>
    <scope>NUCLEOTIDE SEQUENCE [LARGE SCALE GENOMIC DNA]</scope>
    <source>
        <strain evidence="2">CG23_combo_of_CG06-09_8_20_14_all_41_10</strain>
    </source>
</reference>
<dbReference type="Proteomes" id="UP000231408">
    <property type="component" value="Unassembled WGS sequence"/>
</dbReference>
<feature type="domain" description="DUF7768" evidence="1">
    <location>
        <begin position="3"/>
        <end position="75"/>
    </location>
</feature>
<evidence type="ECO:0000259" key="1">
    <source>
        <dbReference type="Pfam" id="PF24963"/>
    </source>
</evidence>
<organism evidence="2 3">
    <name type="scientific">Candidatus Falkowbacteria bacterium CG23_combo_of_CG06-09_8_20_14_all_41_10</name>
    <dbReference type="NCBI Taxonomy" id="1974571"/>
    <lineage>
        <taxon>Bacteria</taxon>
        <taxon>Candidatus Falkowiibacteriota</taxon>
    </lineage>
</organism>
<dbReference type="InterPro" id="IPR056670">
    <property type="entry name" value="DUF7768"/>
</dbReference>
<evidence type="ECO:0000313" key="2">
    <source>
        <dbReference type="EMBL" id="PIP34466.1"/>
    </source>
</evidence>
<protein>
    <recommendedName>
        <fullName evidence="1">DUF7768 domain-containing protein</fullName>
    </recommendedName>
</protein>
<dbReference type="EMBL" id="PCSE01000079">
    <property type="protein sequence ID" value="PIP34466.1"/>
    <property type="molecule type" value="Genomic_DNA"/>
</dbReference>
<dbReference type="AlphaFoldDB" id="A0A2G9ZMP9"/>
<name>A0A2G9ZMP9_9BACT</name>
<comment type="caution">
    <text evidence="2">The sequence shown here is derived from an EMBL/GenBank/DDBJ whole genome shotgun (WGS) entry which is preliminary data.</text>
</comment>
<gene>
    <name evidence="2" type="ORF">COX21_02685</name>
</gene>
<proteinExistence type="predicted"/>
<evidence type="ECO:0000313" key="3">
    <source>
        <dbReference type="Proteomes" id="UP000231408"/>
    </source>
</evidence>
<accession>A0A2G9ZMP9</accession>